<dbReference type="AlphaFoldDB" id="A0A7H1N139"/>
<dbReference type="Gene3D" id="3.20.20.370">
    <property type="entry name" value="Glycoside hydrolase/deacetylase"/>
    <property type="match status" value="1"/>
</dbReference>
<dbReference type="GO" id="GO:0016810">
    <property type="term" value="F:hydrolase activity, acting on carbon-nitrogen (but not peptide) bonds"/>
    <property type="evidence" value="ECO:0007669"/>
    <property type="project" value="InterPro"/>
</dbReference>
<evidence type="ECO:0000256" key="3">
    <source>
        <dbReference type="ARBA" id="ARBA00020071"/>
    </source>
</evidence>
<feature type="domain" description="NodB homology" evidence="6">
    <location>
        <begin position="17"/>
        <end position="275"/>
    </location>
</feature>
<dbReference type="PANTHER" id="PTHR34216:SF11">
    <property type="entry name" value="CHITOOLIGOSACCHARIDE DEACETYLASE"/>
    <property type="match status" value="1"/>
</dbReference>
<evidence type="ECO:0000313" key="7">
    <source>
        <dbReference type="EMBL" id="QNT69425.1"/>
    </source>
</evidence>
<dbReference type="Pfam" id="PF01522">
    <property type="entry name" value="Polysacc_deac_1"/>
    <property type="match status" value="1"/>
</dbReference>
<dbReference type="Proteomes" id="UP000516369">
    <property type="component" value="Chromosome"/>
</dbReference>
<dbReference type="KEGG" id="dvn:HQ394_08940"/>
<evidence type="ECO:0000256" key="4">
    <source>
        <dbReference type="ARBA" id="ARBA00022729"/>
    </source>
</evidence>
<comment type="similarity">
    <text evidence="2">Belongs to the polysaccharide deacetylase family.</text>
</comment>
<accession>A0A7H1N139</accession>
<dbReference type="EMBL" id="CP053923">
    <property type="protein sequence ID" value="QNT69425.1"/>
    <property type="molecule type" value="Genomic_DNA"/>
</dbReference>
<evidence type="ECO:0000313" key="8">
    <source>
        <dbReference type="Proteomes" id="UP000516369"/>
    </source>
</evidence>
<dbReference type="InterPro" id="IPR051398">
    <property type="entry name" value="Polysacch_Deacetylase"/>
</dbReference>
<evidence type="ECO:0000256" key="1">
    <source>
        <dbReference type="ARBA" id="ARBA00003236"/>
    </source>
</evidence>
<evidence type="ECO:0000256" key="2">
    <source>
        <dbReference type="ARBA" id="ARBA00010973"/>
    </source>
</evidence>
<proteinExistence type="inferred from homology"/>
<comment type="function">
    <text evidence="1">Is involved in generating a small heat-stable compound (Nod), an acylated oligomer of N-acetylglucosamine, that stimulates mitosis in various plant protoplasts.</text>
</comment>
<reference evidence="7 8" key="1">
    <citation type="submission" date="2020-05" db="EMBL/GenBank/DDBJ databases">
        <title>Complete closed genome sequence of Defluviicoccus vanus.</title>
        <authorList>
            <person name="Bessarab I."/>
            <person name="Arumugam K."/>
            <person name="Maszenan A.M."/>
            <person name="Seviour R.J."/>
            <person name="Williams R.B."/>
        </authorList>
    </citation>
    <scope>NUCLEOTIDE SEQUENCE [LARGE SCALE GENOMIC DNA]</scope>
    <source>
        <strain evidence="7 8">Ben 114</strain>
    </source>
</reference>
<dbReference type="CDD" id="cd10967">
    <property type="entry name" value="CE4_GLA_like_6s"/>
    <property type="match status" value="1"/>
</dbReference>
<protein>
    <recommendedName>
        <fullName evidence="3">Chitooligosaccharide deacetylase</fullName>
    </recommendedName>
    <alternativeName>
        <fullName evidence="5">Nodulation protein B</fullName>
    </alternativeName>
</protein>
<evidence type="ECO:0000259" key="6">
    <source>
        <dbReference type="PROSITE" id="PS51677"/>
    </source>
</evidence>
<gene>
    <name evidence="7" type="ORF">HQ394_08940</name>
</gene>
<organism evidence="7 8">
    <name type="scientific">Defluviicoccus vanus</name>
    <dbReference type="NCBI Taxonomy" id="111831"/>
    <lineage>
        <taxon>Bacteria</taxon>
        <taxon>Pseudomonadati</taxon>
        <taxon>Pseudomonadota</taxon>
        <taxon>Alphaproteobacteria</taxon>
        <taxon>Rhodospirillales</taxon>
        <taxon>Rhodospirillaceae</taxon>
        <taxon>Defluviicoccus</taxon>
    </lineage>
</organism>
<keyword evidence="8" id="KW-1185">Reference proteome</keyword>
<dbReference type="InterPro" id="IPR011330">
    <property type="entry name" value="Glyco_hydro/deAcase_b/a-brl"/>
</dbReference>
<dbReference type="SUPFAM" id="SSF88713">
    <property type="entry name" value="Glycoside hydrolase/deacetylase"/>
    <property type="match status" value="1"/>
</dbReference>
<dbReference type="InterPro" id="IPR002509">
    <property type="entry name" value="NODB_dom"/>
</dbReference>
<name>A0A7H1N139_9PROT</name>
<keyword evidence="4" id="KW-0732">Signal</keyword>
<dbReference type="PROSITE" id="PS51677">
    <property type="entry name" value="NODB"/>
    <property type="match status" value="1"/>
</dbReference>
<dbReference type="RefSeq" id="WP_190262928.1">
    <property type="nucleotide sequence ID" value="NZ_CP053923.1"/>
</dbReference>
<sequence length="275" mass="30403">MKERRSVQICFPNGAMKALSMSYDDGSEHDRRLVGLFDAYGLRGTFHLTSSTLGQDYRVGRDEVARLYQRHEVACHGATHADLGQLAAADVDRELRDDKAALESLTGQPVRGLAYPFGTHDARIETMAAAAGFAYGRGVTDTDDLRPPEATMRLTTTCHHGQAMDWGRRLIERPADALQWMRVRGHSFELDGFMTADRSKDWAYMAAFCRMMAEASGIWHAPLIEVLDYLAAAAQLQRAEHGRALHNPTSITVWVRADDGSTLELPSHATSAAIT</sequence>
<dbReference type="GO" id="GO:0005975">
    <property type="term" value="P:carbohydrate metabolic process"/>
    <property type="evidence" value="ECO:0007669"/>
    <property type="project" value="InterPro"/>
</dbReference>
<evidence type="ECO:0000256" key="5">
    <source>
        <dbReference type="ARBA" id="ARBA00032976"/>
    </source>
</evidence>
<dbReference type="PANTHER" id="PTHR34216">
    <property type="match status" value="1"/>
</dbReference>